<keyword evidence="1" id="KW-0813">Transport</keyword>
<dbReference type="EMBL" id="MGDI01000038">
    <property type="protein sequence ID" value="OGL51637.1"/>
    <property type="molecule type" value="Genomic_DNA"/>
</dbReference>
<sequence>MRKVLSFGIAAVFCLVAVGFGVSYALDNPESITIKEVQATKPPVVFPHKKHNSADGLNLKCVECHHTVKGTEQPKACFSCHDKEKDDGKKIALKGNPAISATKGMYHVDCIGCHKKNKEKNASSKAPTMCNQCHK</sequence>
<feature type="binding site" description="axial binding residue" evidence="6">
    <location>
        <position position="65"/>
    </location>
    <ligand>
        <name>heme c</name>
        <dbReference type="ChEBI" id="CHEBI:61717"/>
        <label>1</label>
    </ligand>
    <ligandPart>
        <name>Fe</name>
        <dbReference type="ChEBI" id="CHEBI:18248"/>
    </ligandPart>
</feature>
<feature type="binding site" description="axial binding residue" evidence="6">
    <location>
        <position position="66"/>
    </location>
    <ligand>
        <name>heme c</name>
        <dbReference type="ChEBI" id="CHEBI:61717"/>
        <label>1</label>
    </ligand>
    <ligandPart>
        <name>Fe</name>
        <dbReference type="ChEBI" id="CHEBI:18248"/>
    </ligandPart>
</feature>
<evidence type="ECO:0000256" key="5">
    <source>
        <dbReference type="ARBA" id="ARBA00023004"/>
    </source>
</evidence>
<feature type="binding site" description="axial binding residue" evidence="6">
    <location>
        <position position="81"/>
    </location>
    <ligand>
        <name>heme c</name>
        <dbReference type="ChEBI" id="CHEBI:61717"/>
        <label>1</label>
    </ligand>
    <ligandPart>
        <name>Fe</name>
        <dbReference type="ChEBI" id="CHEBI:18248"/>
    </ligandPart>
</feature>
<keyword evidence="2 6" id="KW-0349">Heme</keyword>
<feature type="binding site" description="axial binding residue" evidence="6">
    <location>
        <position position="113"/>
    </location>
    <ligand>
        <name>heme c</name>
        <dbReference type="ChEBI" id="CHEBI:61717"/>
        <label>1</label>
    </ligand>
    <ligandPart>
        <name>Fe</name>
        <dbReference type="ChEBI" id="CHEBI:18248"/>
    </ligandPart>
</feature>
<gene>
    <name evidence="8" type="ORF">A3G31_05885</name>
</gene>
<evidence type="ECO:0000259" key="7">
    <source>
        <dbReference type="Pfam" id="PF02085"/>
    </source>
</evidence>
<feature type="binding site" description="axial binding residue" evidence="6">
    <location>
        <position position="130"/>
    </location>
    <ligand>
        <name>heme c</name>
        <dbReference type="ChEBI" id="CHEBI:61717"/>
        <label>1</label>
    </ligand>
    <ligandPart>
        <name>Fe</name>
        <dbReference type="ChEBI" id="CHEBI:18248"/>
    </ligandPart>
</feature>
<proteinExistence type="predicted"/>
<reference evidence="8 9" key="1">
    <citation type="journal article" date="2016" name="Nat. Commun.">
        <title>Thousands of microbial genomes shed light on interconnected biogeochemical processes in an aquifer system.</title>
        <authorList>
            <person name="Anantharaman K."/>
            <person name="Brown C.T."/>
            <person name="Hug L.A."/>
            <person name="Sharon I."/>
            <person name="Castelle C.J."/>
            <person name="Probst A.J."/>
            <person name="Thomas B.C."/>
            <person name="Singh A."/>
            <person name="Wilkins M.J."/>
            <person name="Karaoz U."/>
            <person name="Brodie E.L."/>
            <person name="Williams K.H."/>
            <person name="Hubbard S.S."/>
            <person name="Banfield J.F."/>
        </authorList>
    </citation>
    <scope>NUCLEOTIDE SEQUENCE [LARGE SCALE GENOMIC DNA]</scope>
</reference>
<dbReference type="Gene3D" id="3.90.10.10">
    <property type="entry name" value="Cytochrome C3"/>
    <property type="match status" value="1"/>
</dbReference>
<name>A0A1F7SEM9_9BACT</name>
<dbReference type="STRING" id="1817883.A3G31_05885"/>
<dbReference type="Proteomes" id="UP000178082">
    <property type="component" value="Unassembled WGS sequence"/>
</dbReference>
<evidence type="ECO:0000256" key="4">
    <source>
        <dbReference type="ARBA" id="ARBA00022982"/>
    </source>
</evidence>
<dbReference type="GO" id="GO:0009055">
    <property type="term" value="F:electron transfer activity"/>
    <property type="evidence" value="ECO:0007669"/>
    <property type="project" value="InterPro"/>
</dbReference>
<protein>
    <recommendedName>
        <fullName evidence="7">Class III cytochrome C domain-containing protein</fullName>
    </recommendedName>
</protein>
<feature type="binding site" description="axial binding residue" evidence="6">
    <location>
        <position position="134"/>
    </location>
    <ligand>
        <name>heme c</name>
        <dbReference type="ChEBI" id="CHEBI:61717"/>
        <label>1</label>
    </ligand>
    <ligandPart>
        <name>Fe</name>
        <dbReference type="ChEBI" id="CHEBI:18248"/>
    </ligandPart>
</feature>
<dbReference type="PRINTS" id="PR00609">
    <property type="entry name" value="CYTOCHROMEC3"/>
</dbReference>
<feature type="binding site" description="axial binding residue" evidence="6">
    <location>
        <position position="61"/>
    </location>
    <ligand>
        <name>heme c</name>
        <dbReference type="ChEBI" id="CHEBI:61717"/>
        <label>1</label>
    </ligand>
    <ligandPart>
        <name>Fe</name>
        <dbReference type="ChEBI" id="CHEBI:18248"/>
    </ligandPart>
</feature>
<feature type="binding site" description="axial binding residue" evidence="6">
    <location>
        <position position="77"/>
    </location>
    <ligand>
        <name>heme c</name>
        <dbReference type="ChEBI" id="CHEBI:61717"/>
        <label>1</label>
    </ligand>
    <ligandPart>
        <name>Fe</name>
        <dbReference type="ChEBI" id="CHEBI:18248"/>
    </ligandPart>
</feature>
<keyword evidence="4" id="KW-0249">Electron transport</keyword>
<comment type="caution">
    <text evidence="8">The sequence shown here is derived from an EMBL/GenBank/DDBJ whole genome shotgun (WGS) entry which is preliminary data.</text>
</comment>
<dbReference type="InterPro" id="IPR002322">
    <property type="entry name" value="Cyt_c_III"/>
</dbReference>
<feature type="binding site" description="covalent" evidence="6">
    <location>
        <position position="64"/>
    </location>
    <ligand>
        <name>heme c</name>
        <dbReference type="ChEBI" id="CHEBI:61717"/>
        <label>1</label>
    </ligand>
</feature>
<dbReference type="Pfam" id="PF02085">
    <property type="entry name" value="Cytochrom_CIII"/>
    <property type="match status" value="1"/>
</dbReference>
<feature type="binding site" description="covalent" evidence="6">
    <location>
        <position position="80"/>
    </location>
    <ligand>
        <name>heme c</name>
        <dbReference type="ChEBI" id="CHEBI:61717"/>
        <label>2</label>
    </ligand>
</feature>
<feature type="binding site" description="covalent" evidence="6">
    <location>
        <position position="133"/>
    </location>
    <ligand>
        <name>heme c</name>
        <dbReference type="ChEBI" id="CHEBI:61717"/>
        <label>4</label>
    </ligand>
</feature>
<dbReference type="AlphaFoldDB" id="A0A1F7SEM9"/>
<feature type="binding site" description="axial binding residue" evidence="6">
    <location>
        <position position="110"/>
    </location>
    <ligand>
        <name>heme c</name>
        <dbReference type="ChEBI" id="CHEBI:61717"/>
        <label>1</label>
    </ligand>
    <ligandPart>
        <name>Fe</name>
        <dbReference type="ChEBI" id="CHEBI:18248"/>
    </ligandPart>
</feature>
<evidence type="ECO:0000256" key="2">
    <source>
        <dbReference type="ARBA" id="ARBA00022617"/>
    </source>
</evidence>
<evidence type="ECO:0000313" key="8">
    <source>
        <dbReference type="EMBL" id="OGL51637.1"/>
    </source>
</evidence>
<evidence type="ECO:0000256" key="6">
    <source>
        <dbReference type="PIRSR" id="PIRSR602322-1"/>
    </source>
</evidence>
<evidence type="ECO:0000313" key="9">
    <source>
        <dbReference type="Proteomes" id="UP000178082"/>
    </source>
</evidence>
<feature type="binding site" description="covalent" evidence="6">
    <location>
        <position position="114"/>
    </location>
    <ligand>
        <name>heme c</name>
        <dbReference type="ChEBI" id="CHEBI:61717"/>
        <label>3</label>
    </ligand>
</feature>
<feature type="binding site" description="axial binding residue" evidence="6">
    <location>
        <position position="51"/>
    </location>
    <ligand>
        <name>heme c</name>
        <dbReference type="ChEBI" id="CHEBI:61717"/>
        <label>1</label>
    </ligand>
    <ligandPart>
        <name>Fe</name>
        <dbReference type="ChEBI" id="CHEBI:18248"/>
    </ligandPart>
</feature>
<feature type="domain" description="Class III cytochrome C" evidence="7">
    <location>
        <begin position="37"/>
        <end position="134"/>
    </location>
</feature>
<evidence type="ECO:0000256" key="1">
    <source>
        <dbReference type="ARBA" id="ARBA00022448"/>
    </source>
</evidence>
<dbReference type="CDD" id="cd08168">
    <property type="entry name" value="Cytochrom_C3"/>
    <property type="match status" value="1"/>
</dbReference>
<keyword evidence="3 6" id="KW-0479">Metal-binding</keyword>
<dbReference type="InterPro" id="IPR020942">
    <property type="entry name" value="Cyt_c_III_dom"/>
</dbReference>
<evidence type="ECO:0000256" key="3">
    <source>
        <dbReference type="ARBA" id="ARBA00022723"/>
    </source>
</evidence>
<accession>A0A1F7SEM9</accession>
<dbReference type="GO" id="GO:0046872">
    <property type="term" value="F:metal ion binding"/>
    <property type="evidence" value="ECO:0007669"/>
    <property type="project" value="UniProtKB-KW"/>
</dbReference>
<comment type="cofactor">
    <cofactor evidence="6">
        <name>heme c</name>
        <dbReference type="ChEBI" id="CHEBI:61717"/>
    </cofactor>
    <text evidence="6">Binds 4 heme c groups covalently per monomer.</text>
</comment>
<keyword evidence="5 6" id="KW-0408">Iron</keyword>
<feature type="binding site" description="axial binding residue" evidence="6">
    <location>
        <position position="48"/>
    </location>
    <ligand>
        <name>heme c</name>
        <dbReference type="ChEBI" id="CHEBI:61717"/>
        <label>1</label>
    </ligand>
    <ligandPart>
        <name>Fe</name>
        <dbReference type="ChEBI" id="CHEBI:18248"/>
    </ligandPart>
</feature>
<organism evidence="8 9">
    <name type="scientific">Candidatus Schekmanbacteria bacterium RIFCSPLOWO2_12_FULL_38_15</name>
    <dbReference type="NCBI Taxonomy" id="1817883"/>
    <lineage>
        <taxon>Bacteria</taxon>
        <taxon>Candidatus Schekmaniibacteriota</taxon>
    </lineage>
</organism>
<dbReference type="SUPFAM" id="SSF48695">
    <property type="entry name" value="Multiheme cytochromes"/>
    <property type="match status" value="1"/>
</dbReference>
<dbReference type="InterPro" id="IPR036280">
    <property type="entry name" value="Multihaem_cyt_sf"/>
</dbReference>
<dbReference type="GO" id="GO:0020037">
    <property type="term" value="F:heme binding"/>
    <property type="evidence" value="ECO:0007669"/>
    <property type="project" value="InterPro"/>
</dbReference>